<evidence type="ECO:0000256" key="6">
    <source>
        <dbReference type="ARBA" id="ARBA00022989"/>
    </source>
</evidence>
<feature type="region of interest" description="Disordered" evidence="8">
    <location>
        <begin position="397"/>
        <end position="426"/>
    </location>
</feature>
<evidence type="ECO:0000256" key="4">
    <source>
        <dbReference type="ARBA" id="ARBA00022475"/>
    </source>
</evidence>
<dbReference type="InterPro" id="IPR002549">
    <property type="entry name" value="AI-2E-like"/>
</dbReference>
<dbReference type="PANTHER" id="PTHR21716:SF53">
    <property type="entry name" value="PERMEASE PERM-RELATED"/>
    <property type="match status" value="1"/>
</dbReference>
<feature type="transmembrane region" description="Helical" evidence="9">
    <location>
        <begin position="207"/>
        <end position="232"/>
    </location>
</feature>
<evidence type="ECO:0000256" key="2">
    <source>
        <dbReference type="ARBA" id="ARBA00009773"/>
    </source>
</evidence>
<feature type="transmembrane region" description="Helical" evidence="9">
    <location>
        <begin position="357"/>
        <end position="384"/>
    </location>
</feature>
<comment type="subcellular location">
    <subcellularLocation>
        <location evidence="1">Cell membrane</location>
        <topology evidence="1">Multi-pass membrane protein</topology>
    </subcellularLocation>
</comment>
<feature type="transmembrane region" description="Helical" evidence="9">
    <location>
        <begin position="87"/>
        <end position="108"/>
    </location>
</feature>
<keyword evidence="4" id="KW-1003">Cell membrane</keyword>
<evidence type="ECO:0000313" key="10">
    <source>
        <dbReference type="EMBL" id="OYN84086.1"/>
    </source>
</evidence>
<evidence type="ECO:0000256" key="7">
    <source>
        <dbReference type="ARBA" id="ARBA00023136"/>
    </source>
</evidence>
<accession>A0A255DXP7</accession>
<feature type="transmembrane region" description="Helical" evidence="9">
    <location>
        <begin position="263"/>
        <end position="283"/>
    </location>
</feature>
<gene>
    <name evidence="10" type="ORF">CGZ92_13630</name>
</gene>
<keyword evidence="3" id="KW-0813">Transport</keyword>
<dbReference type="GO" id="GO:0005886">
    <property type="term" value="C:plasma membrane"/>
    <property type="evidence" value="ECO:0007669"/>
    <property type="project" value="UniProtKB-SubCell"/>
</dbReference>
<feature type="transmembrane region" description="Helical" evidence="9">
    <location>
        <begin position="321"/>
        <end position="337"/>
    </location>
</feature>
<feature type="compositionally biased region" description="Low complexity" evidence="8">
    <location>
        <begin position="397"/>
        <end position="417"/>
    </location>
</feature>
<protein>
    <submittedName>
        <fullName evidence="10">AI-2E family transporter</fullName>
    </submittedName>
</protein>
<dbReference type="EMBL" id="NMVI01000029">
    <property type="protein sequence ID" value="OYN84086.1"/>
    <property type="molecule type" value="Genomic_DNA"/>
</dbReference>
<feature type="transmembrane region" description="Helical" evidence="9">
    <location>
        <begin position="63"/>
        <end position="81"/>
    </location>
</feature>
<dbReference type="GO" id="GO:0055085">
    <property type="term" value="P:transmembrane transport"/>
    <property type="evidence" value="ECO:0007669"/>
    <property type="project" value="TreeGrafter"/>
</dbReference>
<dbReference type="PANTHER" id="PTHR21716">
    <property type="entry name" value="TRANSMEMBRANE PROTEIN"/>
    <property type="match status" value="1"/>
</dbReference>
<evidence type="ECO:0000256" key="1">
    <source>
        <dbReference type="ARBA" id="ARBA00004651"/>
    </source>
</evidence>
<sequence length="426" mass="44467">MSEHSEWPDHTEWPYHDGSTENAHSADNAHSPDNAGPARAIGEPPLPQEVREIPIGLRRAGAWSWRILLVVAVIALVLLGISQIMVLVVPVLVALLFTALLNPVVSFLHRKTPMGRGVSAALTLVGLLVAVAGMLGIAGRQLFGQYETIQAQAVDGFQRVTAWITSSLGVKVPTLDSALDDLIDQVQAHSGMIASGALSGVSSVGNVLTGMLISLFTLFFLLAGGAAIWQWVVSLLPPAARESTDTAFGRGWKALSAYMRTQVLVAAVDATGIALGMVGVSMAAYAVPIWLIVFVFSFVPMIGAIVSGAIAVLLVLVLKGWVLALVMLGIVILVQQLESNFLQPLIMGKAVALHPLAVFLGVTFGTLTAGIAGALFAIPLIAFVNATALSLTGRTPAPEAAKPVPEVPEDNAPPADADSADASDPD</sequence>
<feature type="compositionally biased region" description="Basic and acidic residues" evidence="8">
    <location>
        <begin position="1"/>
        <end position="19"/>
    </location>
</feature>
<feature type="region of interest" description="Disordered" evidence="8">
    <location>
        <begin position="1"/>
        <end position="44"/>
    </location>
</feature>
<evidence type="ECO:0000256" key="9">
    <source>
        <dbReference type="SAM" id="Phobius"/>
    </source>
</evidence>
<name>A0A255DXP7_9ACTN</name>
<comment type="similarity">
    <text evidence="2">Belongs to the autoinducer-2 exporter (AI-2E) (TC 2.A.86) family.</text>
</comment>
<proteinExistence type="inferred from homology"/>
<keyword evidence="7 9" id="KW-0472">Membrane</keyword>
<feature type="transmembrane region" description="Helical" evidence="9">
    <location>
        <begin position="289"/>
        <end position="314"/>
    </location>
</feature>
<keyword evidence="5 9" id="KW-0812">Transmembrane</keyword>
<evidence type="ECO:0000256" key="5">
    <source>
        <dbReference type="ARBA" id="ARBA00022692"/>
    </source>
</evidence>
<dbReference type="Proteomes" id="UP000216533">
    <property type="component" value="Unassembled WGS sequence"/>
</dbReference>
<dbReference type="Pfam" id="PF01594">
    <property type="entry name" value="AI-2E_transport"/>
    <property type="match status" value="1"/>
</dbReference>
<keyword evidence="6 9" id="KW-1133">Transmembrane helix</keyword>
<comment type="caution">
    <text evidence="10">The sequence shown here is derived from an EMBL/GenBank/DDBJ whole genome shotgun (WGS) entry which is preliminary data.</text>
</comment>
<feature type="transmembrane region" description="Helical" evidence="9">
    <location>
        <begin position="120"/>
        <end position="138"/>
    </location>
</feature>
<evidence type="ECO:0000256" key="3">
    <source>
        <dbReference type="ARBA" id="ARBA00022448"/>
    </source>
</evidence>
<organism evidence="10 11">
    <name type="scientific">Parenemella sanctibonifatiensis</name>
    <dbReference type="NCBI Taxonomy" id="2016505"/>
    <lineage>
        <taxon>Bacteria</taxon>
        <taxon>Bacillati</taxon>
        <taxon>Actinomycetota</taxon>
        <taxon>Actinomycetes</taxon>
        <taxon>Propionibacteriales</taxon>
        <taxon>Propionibacteriaceae</taxon>
        <taxon>Parenemella</taxon>
    </lineage>
</organism>
<dbReference type="RefSeq" id="WP_094451917.1">
    <property type="nucleotide sequence ID" value="NZ_NMVI01000029.1"/>
</dbReference>
<reference evidence="10 11" key="1">
    <citation type="submission" date="2017-07" db="EMBL/GenBank/DDBJ databases">
        <title>Draft whole genome sequences of clinical Proprionibacteriaceae strains.</title>
        <authorList>
            <person name="Bernier A.-M."/>
            <person name="Bernard K."/>
            <person name="Domingo M.-C."/>
        </authorList>
    </citation>
    <scope>NUCLEOTIDE SEQUENCE [LARGE SCALE GENOMIC DNA]</scope>
    <source>
        <strain evidence="10 11">NML 160184</strain>
    </source>
</reference>
<evidence type="ECO:0000256" key="8">
    <source>
        <dbReference type="SAM" id="MobiDB-lite"/>
    </source>
</evidence>
<evidence type="ECO:0000313" key="11">
    <source>
        <dbReference type="Proteomes" id="UP000216533"/>
    </source>
</evidence>
<dbReference type="AlphaFoldDB" id="A0A255DXP7"/>